<evidence type="ECO:0000256" key="9">
    <source>
        <dbReference type="ARBA" id="ARBA00023069"/>
    </source>
</evidence>
<evidence type="ECO:0000256" key="3">
    <source>
        <dbReference type="ARBA" id="ARBA00021303"/>
    </source>
</evidence>
<evidence type="ECO:0000256" key="10">
    <source>
        <dbReference type="ARBA" id="ARBA00023212"/>
    </source>
</evidence>
<evidence type="ECO:0000259" key="16">
    <source>
        <dbReference type="Pfam" id="PF24656"/>
    </source>
</evidence>
<dbReference type="InterPro" id="IPR033551">
    <property type="entry name" value="DRC7/lobo"/>
</dbReference>
<reference evidence="20 21" key="1">
    <citation type="submission" date="2024-12" db="UniProtKB">
        <authorList>
            <consortium name="RefSeq"/>
        </authorList>
    </citation>
    <scope>IDENTIFICATION</scope>
    <source>
        <strain evidence="20 21">Nigerian</strain>
        <tissue evidence="20 21">Liver and blood</tissue>
    </source>
</reference>
<dbReference type="RefSeq" id="NP_001072331.1">
    <property type="nucleotide sequence ID" value="NM_001078863.1"/>
</dbReference>
<dbReference type="GO" id="GO:0007283">
    <property type="term" value="P:spermatogenesis"/>
    <property type="evidence" value="ECO:0007669"/>
    <property type="project" value="UniProtKB-KW"/>
</dbReference>
<feature type="compositionally biased region" description="Acidic residues" evidence="15">
    <location>
        <begin position="12"/>
        <end position="30"/>
    </location>
</feature>
<name>A0A8J1JDV1_XENTR</name>
<comment type="similarity">
    <text evidence="2">Belongs to the DRC7 family.</text>
</comment>
<dbReference type="GeneID" id="779784"/>
<evidence type="ECO:0000313" key="20">
    <source>
        <dbReference type="RefSeq" id="XP_031756053.1"/>
    </source>
</evidence>
<evidence type="ECO:0000256" key="1">
    <source>
        <dbReference type="ARBA" id="ARBA00004611"/>
    </source>
</evidence>
<feature type="region of interest" description="Disordered" evidence="15">
    <location>
        <begin position="255"/>
        <end position="277"/>
    </location>
</feature>
<feature type="coiled-coil region" evidence="14">
    <location>
        <begin position="704"/>
        <end position="732"/>
    </location>
</feature>
<dbReference type="PANTHER" id="PTHR35249:SF2">
    <property type="entry name" value="DYNEIN REGULATORY COMPLEX SUBUNIT 7"/>
    <property type="match status" value="1"/>
</dbReference>
<evidence type="ECO:0000259" key="18">
    <source>
        <dbReference type="Pfam" id="PF24671"/>
    </source>
</evidence>
<keyword evidence="7" id="KW-0744">Spermatogenesis</keyword>
<evidence type="ECO:0000313" key="19">
    <source>
        <dbReference type="Proteomes" id="UP000008143"/>
    </source>
</evidence>
<dbReference type="GO" id="GO:0030154">
    <property type="term" value="P:cell differentiation"/>
    <property type="evidence" value="ECO:0007669"/>
    <property type="project" value="UniProtKB-KW"/>
</dbReference>
<keyword evidence="6" id="KW-0282">Flagellum</keyword>
<keyword evidence="10" id="KW-0206">Cytoskeleton</keyword>
<evidence type="ECO:0000256" key="6">
    <source>
        <dbReference type="ARBA" id="ARBA00022846"/>
    </source>
</evidence>
<evidence type="ECO:0000256" key="15">
    <source>
        <dbReference type="SAM" id="MobiDB-lite"/>
    </source>
</evidence>
<organism evidence="19 20">
    <name type="scientific">Xenopus tropicalis</name>
    <name type="common">Western clawed frog</name>
    <name type="synonym">Silurana tropicalis</name>
    <dbReference type="NCBI Taxonomy" id="8364"/>
    <lineage>
        <taxon>Eukaryota</taxon>
        <taxon>Metazoa</taxon>
        <taxon>Chordata</taxon>
        <taxon>Craniata</taxon>
        <taxon>Vertebrata</taxon>
        <taxon>Euteleostomi</taxon>
        <taxon>Amphibia</taxon>
        <taxon>Batrachia</taxon>
        <taxon>Anura</taxon>
        <taxon>Pipoidea</taxon>
        <taxon>Pipidae</taxon>
        <taxon>Xenopodinae</taxon>
        <taxon>Xenopus</taxon>
        <taxon>Silurana</taxon>
    </lineage>
</organism>
<dbReference type="Pfam" id="PF24671">
    <property type="entry name" value="DRC7_C"/>
    <property type="match status" value="1"/>
</dbReference>
<keyword evidence="4" id="KW-0963">Cytoplasm</keyword>
<protein>
    <recommendedName>
        <fullName evidence="3">Dynein regulatory complex subunit 7</fullName>
    </recommendedName>
    <alternativeName>
        <fullName evidence="12">Coiled-coil domain-containing protein 135</fullName>
    </alternativeName>
    <alternativeName>
        <fullName evidence="13">Coiled-coil domain-containing protein lobo homolog</fullName>
    </alternativeName>
</protein>
<feature type="compositionally biased region" description="Basic and acidic residues" evidence="15">
    <location>
        <begin position="1"/>
        <end position="11"/>
    </location>
</feature>
<dbReference type="KEGG" id="xtr:779784"/>
<dbReference type="Pfam" id="PF24667">
    <property type="entry name" value="MORN_DRC7"/>
    <property type="match status" value="1"/>
</dbReference>
<gene>
    <name evidence="20 21" type="primary">drc7</name>
    <name evidence="20 21" type="synonym">ccdc135</name>
</gene>
<keyword evidence="9" id="KW-0969">Cilium</keyword>
<dbReference type="RefSeq" id="XP_031756054.1">
    <property type="nucleotide sequence ID" value="XM_031900194.1"/>
</dbReference>
<dbReference type="RefSeq" id="XP_012816760.2">
    <property type="nucleotide sequence ID" value="XM_012961306.3"/>
</dbReference>
<evidence type="ECO:0000256" key="5">
    <source>
        <dbReference type="ARBA" id="ARBA00022782"/>
    </source>
</evidence>
<comment type="subcellular location">
    <subcellularLocation>
        <location evidence="1">Cytoplasm</location>
        <location evidence="1">Cytoskeleton</location>
        <location evidence="1">Flagellum axoneme</location>
    </subcellularLocation>
</comment>
<dbReference type="Proteomes" id="UP000008143">
    <property type="component" value="Chromosome 4"/>
</dbReference>
<dbReference type="CTD" id="84229"/>
<evidence type="ECO:0000256" key="7">
    <source>
        <dbReference type="ARBA" id="ARBA00022871"/>
    </source>
</evidence>
<dbReference type="RefSeq" id="XP_031756053.1">
    <property type="nucleotide sequence ID" value="XM_031900193.1"/>
</dbReference>
<dbReference type="Pfam" id="PF24656">
    <property type="entry name" value="CEPT76_peptidase"/>
    <property type="match status" value="1"/>
</dbReference>
<feature type="domain" description="CEP76/DRC7 peptidase-like" evidence="16">
    <location>
        <begin position="287"/>
        <end position="359"/>
    </location>
</feature>
<accession>A0A8J1JDV1</accession>
<keyword evidence="8 14" id="KW-0175">Coiled coil</keyword>
<feature type="region of interest" description="Disordered" evidence="15">
    <location>
        <begin position="1"/>
        <end position="30"/>
    </location>
</feature>
<evidence type="ECO:0000256" key="8">
    <source>
        <dbReference type="ARBA" id="ARBA00023054"/>
    </source>
</evidence>
<dbReference type="InterPro" id="IPR056291">
    <property type="entry name" value="MORN_DRC7"/>
</dbReference>
<evidence type="ECO:0000256" key="13">
    <source>
        <dbReference type="ARBA" id="ARBA00031733"/>
    </source>
</evidence>
<evidence type="ECO:0000256" key="11">
    <source>
        <dbReference type="ARBA" id="ARBA00023273"/>
    </source>
</evidence>
<evidence type="ECO:0000256" key="14">
    <source>
        <dbReference type="SAM" id="Coils"/>
    </source>
</evidence>
<dbReference type="OrthoDB" id="10262874at2759"/>
<evidence type="ECO:0000259" key="17">
    <source>
        <dbReference type="Pfam" id="PF24667"/>
    </source>
</evidence>
<evidence type="ECO:0000313" key="21">
    <source>
        <dbReference type="RefSeq" id="XP_031756054.1"/>
    </source>
</evidence>
<dbReference type="InterPro" id="IPR038765">
    <property type="entry name" value="Papain-like_cys_pep_sf"/>
</dbReference>
<feature type="domain" description="Dynein regulatory complex subunit 7 MORN" evidence="17">
    <location>
        <begin position="414"/>
        <end position="698"/>
    </location>
</feature>
<dbReference type="AlphaFoldDB" id="A0A8J1JDV1"/>
<dbReference type="RefSeq" id="XP_012816761.2">
    <property type="nucleotide sequence ID" value="XM_012961307.3"/>
</dbReference>
<keyword evidence="5" id="KW-0221">Differentiation</keyword>
<proteinExistence type="inferred from homology"/>
<evidence type="ECO:0000256" key="4">
    <source>
        <dbReference type="ARBA" id="ARBA00022490"/>
    </source>
</evidence>
<keyword evidence="19" id="KW-1185">Reference proteome</keyword>
<dbReference type="PANTHER" id="PTHR35249">
    <property type="entry name" value="DYNEIN REGULATORY COMPLEX SUBUNIT 7"/>
    <property type="match status" value="1"/>
</dbReference>
<evidence type="ECO:0000256" key="2">
    <source>
        <dbReference type="ARBA" id="ARBA00010738"/>
    </source>
</evidence>
<evidence type="ECO:0000256" key="12">
    <source>
        <dbReference type="ARBA" id="ARBA00031627"/>
    </source>
</evidence>
<dbReference type="InterPro" id="IPR056292">
    <property type="entry name" value="DRC7_C"/>
</dbReference>
<sequence length="856" mass="100419">MEYLEDNKTETFEEEDKEREEDQVLDSDEVLDSNELNDMQECLSQTDLSNIDNNRAIQQLSLGSMEFPSYTTNSEKEEMLLGLADNFWHQYTHLYPDRKPLFMCPRNECGVEKFVCTTLHPTLLPYSDLYDWDQSAKFVSEYLTMEPLNPPLELPRSLFSSTSVLQKQSGNCFDFSVLLCSLLLGAGYDAYCVSGYATREMCLMDEKRNICPLLNKVEESSWEIPQKPLKKYTVKPPRQLISKFAVQQEAKKQAKMEEALRNEQEEETRLKEDAEKPGPDNLHGLRVHCWVLVLSGKREVPENFFIDALTGKSYATISEPFLGVESVWNHEDYWVNMQDCRNGCKDMKFDLGDPVCWEYLLQGGSKPLLLIPDEEDEEELNGETIQENKTIFQMPPSWVLPIVIRPKEFETRCPQGRKILQYKKAKHEKWAPYLKRDGHVSRLTGYLDTECTQEVKIQDCFQNRKDKLDLREQNKIEQVTTEYFIPGRADSLKVHEYRSLAPETERSMMFYSEARLDGLQRRDEKPVEMTEIYQGRADFLYYRHIVFGKRPKKVAIAGGPTEANPRPILKITERFNRNKEKPANEDVAERTFLLTEDRIQLRCHRKDDHITTSYWEFLKPANLGEKDTPIVLTPETCISYQVEPSEKFSKQLYVYETLVTLQQAEQNSKDNVRKSETEVREILATRAQEEADPQLTISIYDTERNEKSKEKREAMERAIQEERQRRAVQELDYLAPFLAQLGDPEKLTLWQAQKVKEDCLSDMKQRLIEKANLIQARFEKETQELQKKQQWYHQNQMSMSKEDEEAYLDYCSEAMFRIHILETRLNRHKDLAPQKYLALEDRLNKDPRLREPFLTS</sequence>
<dbReference type="SMR" id="A0A8J1JDV1"/>
<keyword evidence="11" id="KW-0966">Cell projection</keyword>
<dbReference type="InterPro" id="IPR056290">
    <property type="entry name" value="CEPT76/DRC7_peptidase-like_dom"/>
</dbReference>
<dbReference type="OMA" id="CRDDYIT"/>
<dbReference type="SUPFAM" id="SSF54001">
    <property type="entry name" value="Cysteine proteinases"/>
    <property type="match status" value="1"/>
</dbReference>
<feature type="domain" description="Dynein regulatory complex subunit 7 C-terminal" evidence="18">
    <location>
        <begin position="745"/>
        <end position="851"/>
    </location>
</feature>